<proteinExistence type="predicted"/>
<evidence type="ECO:0000313" key="9">
    <source>
        <dbReference type="Proteomes" id="UP001154329"/>
    </source>
</evidence>
<dbReference type="Pfam" id="PF02931">
    <property type="entry name" value="Neur_chan_LBD"/>
    <property type="match status" value="1"/>
</dbReference>
<feature type="transmembrane region" description="Helical" evidence="5">
    <location>
        <begin position="307"/>
        <end position="328"/>
    </location>
</feature>
<dbReference type="Proteomes" id="UP001154329">
    <property type="component" value="Chromosome 4"/>
</dbReference>
<evidence type="ECO:0000313" key="8">
    <source>
        <dbReference type="EMBL" id="CAH1738479.1"/>
    </source>
</evidence>
<feature type="transmembrane region" description="Helical" evidence="5">
    <location>
        <begin position="250"/>
        <end position="269"/>
    </location>
</feature>
<evidence type="ECO:0000256" key="5">
    <source>
        <dbReference type="SAM" id="Phobius"/>
    </source>
</evidence>
<feature type="signal peptide" evidence="6">
    <location>
        <begin position="1"/>
        <end position="21"/>
    </location>
</feature>
<dbReference type="Gene3D" id="2.70.170.10">
    <property type="entry name" value="Neurotransmitter-gated ion-channel ligand-binding domain"/>
    <property type="match status" value="1"/>
</dbReference>
<keyword evidence="2 5" id="KW-0812">Transmembrane</keyword>
<dbReference type="GO" id="GO:0005230">
    <property type="term" value="F:extracellular ligand-gated monoatomic ion channel activity"/>
    <property type="evidence" value="ECO:0007669"/>
    <property type="project" value="InterPro"/>
</dbReference>
<dbReference type="InterPro" id="IPR006202">
    <property type="entry name" value="Neur_chan_lig-bd"/>
</dbReference>
<reference evidence="8" key="2">
    <citation type="submission" date="2022-10" db="EMBL/GenBank/DDBJ databases">
        <authorList>
            <consortium name="ENA_rothamsted_submissions"/>
            <consortium name="culmorum"/>
            <person name="King R."/>
        </authorList>
    </citation>
    <scope>NUCLEOTIDE SEQUENCE</scope>
</reference>
<dbReference type="FunFam" id="2.70.170.10:FF:000028">
    <property type="entry name" value="AcetylCholine Receptor"/>
    <property type="match status" value="1"/>
</dbReference>
<dbReference type="InterPro" id="IPR038050">
    <property type="entry name" value="Neuro_actylchol_rec"/>
</dbReference>
<evidence type="ECO:0000256" key="4">
    <source>
        <dbReference type="ARBA" id="ARBA00023136"/>
    </source>
</evidence>
<dbReference type="Gene3D" id="1.20.58.390">
    <property type="entry name" value="Neurotransmitter-gated ion-channel transmembrane domain"/>
    <property type="match status" value="1"/>
</dbReference>
<dbReference type="SUPFAM" id="SSF90112">
    <property type="entry name" value="Neurotransmitter-gated ion-channel transmembrane pore"/>
    <property type="match status" value="1"/>
</dbReference>
<feature type="transmembrane region" description="Helical" evidence="5">
    <location>
        <begin position="276"/>
        <end position="295"/>
    </location>
</feature>
<comment type="subcellular location">
    <subcellularLocation>
        <location evidence="1">Membrane</location>
        <topology evidence="1">Multi-pass membrane protein</topology>
    </subcellularLocation>
</comment>
<dbReference type="InterPro" id="IPR006201">
    <property type="entry name" value="Neur_channel"/>
</dbReference>
<dbReference type="PANTHER" id="PTHR18945">
    <property type="entry name" value="NEUROTRANSMITTER GATED ION CHANNEL"/>
    <property type="match status" value="1"/>
</dbReference>
<dbReference type="InterPro" id="IPR036719">
    <property type="entry name" value="Neuro-gated_channel_TM_sf"/>
</dbReference>
<reference evidence="8" key="1">
    <citation type="submission" date="2022-02" db="EMBL/GenBank/DDBJ databases">
        <authorList>
            <person name="King R."/>
        </authorList>
    </citation>
    <scope>NUCLEOTIDE SEQUENCE</scope>
</reference>
<feature type="chain" id="PRO_5040354423" description="Neurotransmitter-gated ion-channel ligand-binding domain-containing protein" evidence="6">
    <location>
        <begin position="22"/>
        <end position="412"/>
    </location>
</feature>
<evidence type="ECO:0000256" key="3">
    <source>
        <dbReference type="ARBA" id="ARBA00022989"/>
    </source>
</evidence>
<keyword evidence="6" id="KW-0732">Signal</keyword>
<evidence type="ECO:0000256" key="2">
    <source>
        <dbReference type="ARBA" id="ARBA00022692"/>
    </source>
</evidence>
<dbReference type="GO" id="GO:0016020">
    <property type="term" value="C:membrane"/>
    <property type="evidence" value="ECO:0007669"/>
    <property type="project" value="UniProtKB-SubCell"/>
</dbReference>
<evidence type="ECO:0000256" key="6">
    <source>
        <dbReference type="SAM" id="SignalP"/>
    </source>
</evidence>
<evidence type="ECO:0000259" key="7">
    <source>
        <dbReference type="Pfam" id="PF02931"/>
    </source>
</evidence>
<dbReference type="GO" id="GO:0004888">
    <property type="term" value="F:transmembrane signaling receptor activity"/>
    <property type="evidence" value="ECO:0007669"/>
    <property type="project" value="InterPro"/>
</dbReference>
<feature type="domain" description="Neurotransmitter-gated ion-channel ligand-binding" evidence="7">
    <location>
        <begin position="40"/>
        <end position="243"/>
    </location>
</feature>
<protein>
    <recommendedName>
        <fullName evidence="7">Neurotransmitter-gated ion-channel ligand-binding domain-containing protein</fullName>
    </recommendedName>
</protein>
<gene>
    <name evidence="8" type="ORF">APHIGO_LOCUS11813</name>
</gene>
<evidence type="ECO:0000256" key="1">
    <source>
        <dbReference type="ARBA" id="ARBA00004141"/>
    </source>
</evidence>
<organism evidence="8 9">
    <name type="scientific">Aphis gossypii</name>
    <name type="common">Cotton aphid</name>
    <dbReference type="NCBI Taxonomy" id="80765"/>
    <lineage>
        <taxon>Eukaryota</taxon>
        <taxon>Metazoa</taxon>
        <taxon>Ecdysozoa</taxon>
        <taxon>Arthropoda</taxon>
        <taxon>Hexapoda</taxon>
        <taxon>Insecta</taxon>
        <taxon>Pterygota</taxon>
        <taxon>Neoptera</taxon>
        <taxon>Paraneoptera</taxon>
        <taxon>Hemiptera</taxon>
        <taxon>Sternorrhyncha</taxon>
        <taxon>Aphidomorpha</taxon>
        <taxon>Aphidoidea</taxon>
        <taxon>Aphididae</taxon>
        <taxon>Aphidini</taxon>
        <taxon>Aphis</taxon>
        <taxon>Aphis</taxon>
    </lineage>
</organism>
<dbReference type="InterPro" id="IPR036734">
    <property type="entry name" value="Neur_chan_lig-bd_sf"/>
</dbReference>
<feature type="transmembrane region" description="Helical" evidence="5">
    <location>
        <begin position="394"/>
        <end position="411"/>
    </location>
</feature>
<keyword evidence="4 5" id="KW-0472">Membrane</keyword>
<dbReference type="SUPFAM" id="SSF63712">
    <property type="entry name" value="Nicotinic receptor ligand binding domain-like"/>
    <property type="match status" value="1"/>
</dbReference>
<name>A0A9P0JG83_APHGO</name>
<keyword evidence="9" id="KW-1185">Reference proteome</keyword>
<dbReference type="AlphaFoldDB" id="A0A9P0JG83"/>
<keyword evidence="3 5" id="KW-1133">Transmembrane helix</keyword>
<sequence>MFGTRNIVLFLFITIQSATYSWTFGEIPIVNHNSTIEYILRKHIFKNYDKVVKPTNDETTALDVNMRILIKSAELNYEKSQMILSTWFIANWIDERLMWEPSEYDYVRSIIVDHREIWHPDIMAFNNVDANMEDDRTHVNSVVNRNGGVIWVEPVQYIIHCKTDTTNWPHDTQTGVLKLGSWLYLGRELNLTIDEDEGVELASAHTEWDILDVSKERHARYYPCCPDEQYIDVEYNITVRRKVHPYKSVIYFPALCSISFNLLTFWLPYTDNYCRLFVNLFDALFVTLAIMVVYSKVPIVTSTVPLIVVYYTYSLALIAVTAVLSIALKRMSTVSKPLPHGITWFLQSGYLVYLGIEINDSPADCHMLCESEETITQTTDLNERRKLAKVIDRIFFVVFAFVYLVLLLRFMP</sequence>
<accession>A0A9P0JG83</accession>
<dbReference type="EMBL" id="OU899037">
    <property type="protein sequence ID" value="CAH1738479.1"/>
    <property type="molecule type" value="Genomic_DNA"/>
</dbReference>